<keyword evidence="2" id="KW-0472">Membrane</keyword>
<feature type="compositionally biased region" description="Pro residues" evidence="1">
    <location>
        <begin position="231"/>
        <end position="254"/>
    </location>
</feature>
<organism evidence="3">
    <name type="scientific">Caldilineaceae bacterium SB0662_bin_9</name>
    <dbReference type="NCBI Taxonomy" id="2605258"/>
    <lineage>
        <taxon>Bacteria</taxon>
        <taxon>Bacillati</taxon>
        <taxon>Chloroflexota</taxon>
        <taxon>Caldilineae</taxon>
        <taxon>Caldilineales</taxon>
        <taxon>Caldilineaceae</taxon>
    </lineage>
</organism>
<accession>A0A6B1DXB4</accession>
<dbReference type="InterPro" id="IPR035940">
    <property type="entry name" value="CAP_sf"/>
</dbReference>
<name>A0A6B1DXB4_9CHLR</name>
<evidence type="ECO:0000256" key="2">
    <source>
        <dbReference type="SAM" id="Phobius"/>
    </source>
</evidence>
<evidence type="ECO:0000256" key="1">
    <source>
        <dbReference type="SAM" id="MobiDB-lite"/>
    </source>
</evidence>
<protein>
    <recommendedName>
        <fullName evidence="4">CAP domain-containing protein</fullName>
    </recommendedName>
</protein>
<feature type="compositionally biased region" description="Low complexity" evidence="1">
    <location>
        <begin position="221"/>
        <end position="230"/>
    </location>
</feature>
<dbReference type="Gene3D" id="3.40.33.10">
    <property type="entry name" value="CAP"/>
    <property type="match status" value="1"/>
</dbReference>
<feature type="transmembrane region" description="Helical" evidence="2">
    <location>
        <begin position="25"/>
        <end position="48"/>
    </location>
</feature>
<feature type="compositionally biased region" description="Low complexity" evidence="1">
    <location>
        <begin position="200"/>
        <end position="211"/>
    </location>
</feature>
<keyword evidence="2" id="KW-0812">Transmembrane</keyword>
<comment type="caution">
    <text evidence="3">The sequence shown here is derived from an EMBL/GenBank/DDBJ whole genome shotgun (WGS) entry which is preliminary data.</text>
</comment>
<reference evidence="3" key="1">
    <citation type="submission" date="2019-09" db="EMBL/GenBank/DDBJ databases">
        <title>Characterisation of the sponge microbiome using genome-centric metagenomics.</title>
        <authorList>
            <person name="Engelberts J.P."/>
            <person name="Robbins S.J."/>
            <person name="De Goeij J.M."/>
            <person name="Aranda M."/>
            <person name="Bell S.C."/>
            <person name="Webster N.S."/>
        </authorList>
    </citation>
    <scope>NUCLEOTIDE SEQUENCE</scope>
    <source>
        <strain evidence="3">SB0662_bin_9</strain>
    </source>
</reference>
<proteinExistence type="predicted"/>
<dbReference type="CDD" id="cd05379">
    <property type="entry name" value="CAP_bacterial"/>
    <property type="match status" value="1"/>
</dbReference>
<evidence type="ECO:0008006" key="4">
    <source>
        <dbReference type="Google" id="ProtNLM"/>
    </source>
</evidence>
<evidence type="ECO:0000313" key="3">
    <source>
        <dbReference type="EMBL" id="MYD91353.1"/>
    </source>
</evidence>
<feature type="region of interest" description="Disordered" evidence="1">
    <location>
        <begin position="200"/>
        <end position="257"/>
    </location>
</feature>
<gene>
    <name evidence="3" type="ORF">F4Y08_13625</name>
</gene>
<keyword evidence="2" id="KW-1133">Transmembrane helix</keyword>
<dbReference type="EMBL" id="VXPY01000094">
    <property type="protein sequence ID" value="MYD91353.1"/>
    <property type="molecule type" value="Genomic_DNA"/>
</dbReference>
<dbReference type="AlphaFoldDB" id="A0A6B1DXB4"/>
<sequence>MPTDSFEEAFGSASPSGRPGCRAKLFNCGCIVALVSVVLAVVVAVPWYGAYARIRQAVHVGTMTQPVPRDRLPRPEDIVLCREPRYLLWTSTSAVAGSDMPHWLFAVDNVRGDLWQVAGGPTGYLWDRVETGTDTSEGILRAVGYALPTEWFAGLVPEPSATLNVFAASPLFRDCDPAILADMTSRGSLAAVPVAEVPAAPSGAEAADPTPTSTPTPTTPVEPTATVEIPEPTPTAPPTNTPLLPTPTVVPPTSTPEGPAGRIAVVVTQANLRLGPGLEHQVEEVLEPGTRIMVLEQSEDGEWWQLTAGSWIHASLVELEDVPDGEDPGSTQVDFLDDLQRLVLLNHALDRINEVRTGRELEPVTPTYIGAAQAHAYDMVRNHYVSHWNLKLETSYIRHTWAGGHDYSAENVAYLGYPAADNAACLPPMSTDDIDEMTDRLLASSLHRDTLLNPHHREVSIGLASGCSLKTMVQLFEGEFVRFVAVPQLVDGRLVMEGSLLGGATLKEGGGLLIRWEQPLTESSRSQLWQTGCRHEPMPILELVPVGTSGSFEPNQIVEREWVRCQSPREADPSLRFPEDVEQMLQHRAGPGFELQTRTVNVMVAAADVWHEEPDLFRIEADLSQVIDIMGPGIYTVELQGDLSGAAIPLSLYSLFVGAG</sequence>